<dbReference type="Proteomes" id="UP000000268">
    <property type="component" value="Chromosome"/>
</dbReference>
<keyword evidence="2" id="KW-1185">Reference proteome</keyword>
<evidence type="ECO:0000313" key="1">
    <source>
        <dbReference type="EMBL" id="ABW25249.1"/>
    </source>
</evidence>
<dbReference type="AlphaFoldDB" id="B0C7I9"/>
<dbReference type="RefSeq" id="WP_012160862.1">
    <property type="nucleotide sequence ID" value="NC_009925.1"/>
</dbReference>
<dbReference type="InterPro" id="IPR007715">
    <property type="entry name" value="Coq4"/>
</dbReference>
<dbReference type="STRING" id="329726.AM1_0163"/>
<dbReference type="KEGG" id="amr:AM1_0163"/>
<organism evidence="1 2">
    <name type="scientific">Acaryochloris marina (strain MBIC 11017)</name>
    <dbReference type="NCBI Taxonomy" id="329726"/>
    <lineage>
        <taxon>Bacteria</taxon>
        <taxon>Bacillati</taxon>
        <taxon>Cyanobacteriota</taxon>
        <taxon>Cyanophyceae</taxon>
        <taxon>Acaryochloridales</taxon>
        <taxon>Acaryochloridaceae</taxon>
        <taxon>Acaryochloris</taxon>
    </lineage>
</organism>
<dbReference type="Pfam" id="PF05019">
    <property type="entry name" value="Coq4"/>
    <property type="match status" value="1"/>
</dbReference>
<dbReference type="EMBL" id="CP000828">
    <property type="protein sequence ID" value="ABW25249.1"/>
    <property type="molecule type" value="Genomic_DNA"/>
</dbReference>
<name>B0C7I9_ACAM1</name>
<dbReference type="HOGENOM" id="CLU_083028_0_0_3"/>
<dbReference type="GO" id="GO:0006744">
    <property type="term" value="P:ubiquinone biosynthetic process"/>
    <property type="evidence" value="ECO:0007669"/>
    <property type="project" value="InterPro"/>
</dbReference>
<dbReference type="eggNOG" id="COG5031">
    <property type="taxonomic scope" value="Bacteria"/>
</dbReference>
<reference evidence="1 2" key="1">
    <citation type="journal article" date="2008" name="Proc. Natl. Acad. Sci. U.S.A.">
        <title>Niche adaptation and genome expansion in the chlorophyll d-producing cyanobacterium Acaryochloris marina.</title>
        <authorList>
            <person name="Swingley W.D."/>
            <person name="Chen M."/>
            <person name="Cheung P.C."/>
            <person name="Conrad A.L."/>
            <person name="Dejesa L.C."/>
            <person name="Hao J."/>
            <person name="Honchak B.M."/>
            <person name="Karbach L.E."/>
            <person name="Kurdoglu A."/>
            <person name="Lahiri S."/>
            <person name="Mastrian S.D."/>
            <person name="Miyashita H."/>
            <person name="Page L."/>
            <person name="Ramakrishna P."/>
            <person name="Satoh S."/>
            <person name="Sattley W.M."/>
            <person name="Shimada Y."/>
            <person name="Taylor H.L."/>
            <person name="Tomo T."/>
            <person name="Tsuchiya T."/>
            <person name="Wang Z.T."/>
            <person name="Raymond J."/>
            <person name="Mimuro M."/>
            <person name="Blankenship R.E."/>
            <person name="Touchman J.W."/>
        </authorList>
    </citation>
    <scope>NUCLEOTIDE SEQUENCE [LARGE SCALE GENOMIC DNA]</scope>
    <source>
        <strain evidence="2">MBIC 11017</strain>
    </source>
</reference>
<dbReference type="PANTHER" id="PTHR12922">
    <property type="entry name" value="UBIQUINONE BIOSYNTHESIS PROTEIN"/>
    <property type="match status" value="1"/>
</dbReference>
<gene>
    <name evidence="1" type="ordered locus">AM1_0163</name>
</gene>
<proteinExistence type="predicted"/>
<dbReference type="PANTHER" id="PTHR12922:SF7">
    <property type="entry name" value="UBIQUINONE BIOSYNTHESIS PROTEIN COQ4 HOMOLOG, MITOCHONDRIAL"/>
    <property type="match status" value="1"/>
</dbReference>
<protein>
    <recommendedName>
        <fullName evidence="3">Coenzyme Q (Ubiquinone) biosynthesis protein Coq4</fullName>
    </recommendedName>
</protein>
<evidence type="ECO:0008006" key="3">
    <source>
        <dbReference type="Google" id="ProtNLM"/>
    </source>
</evidence>
<evidence type="ECO:0000313" key="2">
    <source>
        <dbReference type="Proteomes" id="UP000000268"/>
    </source>
</evidence>
<dbReference type="OrthoDB" id="5720816at2"/>
<accession>B0C7I9</accession>
<sequence length="250" mass="28554">MGFKYINEIATPDNINQLLTFIDHVAGAGTDVNEVFDISDLLRDSPQMERCLTWMREDAATAQMIEAQYLGSEYDLEKMLQMPEGSLGWTYARVMSALGYEPHFYRLRNIEKDADYVINRIRKTHDLHHILTGFSMDDFGEAGVLSVTVAQTGYPGWILINLLGMLLDFFGGPQDNGIDVEYDYDILSTGIKIGRDAKPLFPVKWEERFEQPLDDLRSEFNIQPVTEGQWSWYSRPQLRDAIALTEPTAV</sequence>